<dbReference type="EMBL" id="SCEB01215012">
    <property type="protein sequence ID" value="RXM31796.1"/>
    <property type="molecule type" value="Genomic_DNA"/>
</dbReference>
<dbReference type="Proteomes" id="UP000289886">
    <property type="component" value="Unassembled WGS sequence"/>
</dbReference>
<accession>A0A444U9F1</accession>
<protein>
    <submittedName>
        <fullName evidence="1">Uncharacterized protein</fullName>
    </submittedName>
</protein>
<evidence type="ECO:0000313" key="1">
    <source>
        <dbReference type="EMBL" id="RXM31796.1"/>
    </source>
</evidence>
<keyword evidence="2" id="KW-1185">Reference proteome</keyword>
<proteinExistence type="predicted"/>
<reference evidence="1 2" key="1">
    <citation type="submission" date="2019-01" db="EMBL/GenBank/DDBJ databases">
        <title>Draft Genome and Complete Hox-Cluster Characterization of the Sterlet Sturgeon (Acipenser ruthenus).</title>
        <authorList>
            <person name="Wei Q."/>
        </authorList>
    </citation>
    <scope>NUCLEOTIDE SEQUENCE [LARGE SCALE GENOMIC DNA]</scope>
    <source>
        <strain evidence="1">WHYD16114868_AA</strain>
        <tissue evidence="1">Blood</tissue>
    </source>
</reference>
<comment type="caution">
    <text evidence="1">The sequence shown here is derived from an EMBL/GenBank/DDBJ whole genome shotgun (WGS) entry which is preliminary data.</text>
</comment>
<name>A0A444U9F1_ACIRT</name>
<gene>
    <name evidence="1" type="ORF">EOD39_6678</name>
</gene>
<organism evidence="1 2">
    <name type="scientific">Acipenser ruthenus</name>
    <name type="common">Sterlet sturgeon</name>
    <dbReference type="NCBI Taxonomy" id="7906"/>
    <lineage>
        <taxon>Eukaryota</taxon>
        <taxon>Metazoa</taxon>
        <taxon>Chordata</taxon>
        <taxon>Craniata</taxon>
        <taxon>Vertebrata</taxon>
        <taxon>Euteleostomi</taxon>
        <taxon>Actinopterygii</taxon>
        <taxon>Chondrostei</taxon>
        <taxon>Acipenseriformes</taxon>
        <taxon>Acipenseridae</taxon>
        <taxon>Acipenser</taxon>
    </lineage>
</organism>
<dbReference type="AlphaFoldDB" id="A0A444U9F1"/>
<evidence type="ECO:0000313" key="2">
    <source>
        <dbReference type="Proteomes" id="UP000289886"/>
    </source>
</evidence>
<sequence length="131" mass="14163">MGTTEAVAEPVVMDKERRRSEGGDELQIPKLSNKTRDLNRVSFVWGLAAVGEGVTRMQVRILSHIPVTTEVANGEHWSVLRARATPSGCQLAIRVGPENIVSEAQKEASFLQEPVGVLGVDVGRKEGGWGC</sequence>